<dbReference type="CDD" id="cd01635">
    <property type="entry name" value="Glycosyltransferase_GTB-type"/>
    <property type="match status" value="1"/>
</dbReference>
<name>A0A432ZNP6_9GAMM</name>
<evidence type="ECO:0000256" key="8">
    <source>
        <dbReference type="ARBA" id="ARBA00022679"/>
    </source>
</evidence>
<evidence type="ECO:0000256" key="5">
    <source>
        <dbReference type="ARBA" id="ARBA00022516"/>
    </source>
</evidence>
<proteinExistence type="inferred from homology"/>
<keyword evidence="7 11" id="KW-0328">Glycosyltransferase</keyword>
<dbReference type="PANTHER" id="PTHR30372:SF4">
    <property type="entry name" value="LIPID-A-DISACCHARIDE SYNTHASE, MITOCHONDRIAL-RELATED"/>
    <property type="match status" value="1"/>
</dbReference>
<dbReference type="AlphaFoldDB" id="A0A432ZNP6"/>
<dbReference type="EC" id="2.4.1.182" evidence="3 11"/>
<dbReference type="OrthoDB" id="9801642at2"/>
<evidence type="ECO:0000256" key="11">
    <source>
        <dbReference type="HAMAP-Rule" id="MF_00392"/>
    </source>
</evidence>
<evidence type="ECO:0000256" key="9">
    <source>
        <dbReference type="ARBA" id="ARBA00023098"/>
    </source>
</evidence>
<evidence type="ECO:0000313" key="13">
    <source>
        <dbReference type="Proteomes" id="UP000288279"/>
    </source>
</evidence>
<evidence type="ECO:0000256" key="1">
    <source>
        <dbReference type="ARBA" id="ARBA00002056"/>
    </source>
</evidence>
<protein>
    <recommendedName>
        <fullName evidence="4 11">Lipid-A-disaccharide synthase</fullName>
        <ecNumber evidence="3 11">2.4.1.182</ecNumber>
    </recommendedName>
</protein>
<sequence length="381" mass="42352">MSSSTEPVIAIIAGEHSGDLLGAGLMEQLQQLYPHCRFIGVGGPKMAAMGLSSLVPMEDLAVMGLAEVLRSLPKLLKHRSHIVAEILAAQPDVFVGIDAPDFNLPIAKKLKRQGIKTVHYVSPSVWAWRQGRIKGIKQAVDHVLCLLPFEKQFYDQHQLAATFVGHPLADEIPLLPHRDQARAALQLDPQQTVLGLLPGSRAGEIARLGPIFLATAMRLHQRDPQLQFLVPMVSSSRRQQFEQLWQQHAPELPLHIVEGGARQVLEAADAVLLTSGTVTLEALLYKRPMVVAYKFNWLSYQIIKRMFKARFFSLPNLLADSKLVPEVVQQQATPEHLAELLWQQLATDQSQLQQKFLNLHKQLKVDASKRSAAVVAQLIAK</sequence>
<evidence type="ECO:0000256" key="10">
    <source>
        <dbReference type="ARBA" id="ARBA00048975"/>
    </source>
</evidence>
<dbReference type="EMBL" id="PIQG01000001">
    <property type="protein sequence ID" value="RUO79481.1"/>
    <property type="molecule type" value="Genomic_DNA"/>
</dbReference>
<dbReference type="Pfam" id="PF02684">
    <property type="entry name" value="LpxB"/>
    <property type="match status" value="1"/>
</dbReference>
<dbReference type="GO" id="GO:0009245">
    <property type="term" value="P:lipid A biosynthetic process"/>
    <property type="evidence" value="ECO:0007669"/>
    <property type="project" value="UniProtKB-UniRule"/>
</dbReference>
<evidence type="ECO:0000256" key="7">
    <source>
        <dbReference type="ARBA" id="ARBA00022676"/>
    </source>
</evidence>
<gene>
    <name evidence="11" type="primary">lpxB</name>
    <name evidence="12" type="ORF">CWI83_02950</name>
</gene>
<dbReference type="GO" id="GO:0008915">
    <property type="term" value="F:lipid-A-disaccharide synthase activity"/>
    <property type="evidence" value="ECO:0007669"/>
    <property type="project" value="UniProtKB-UniRule"/>
</dbReference>
<comment type="pathway">
    <text evidence="11">Bacterial outer membrane biogenesis; LPS lipid A biosynthesis.</text>
</comment>
<evidence type="ECO:0000256" key="4">
    <source>
        <dbReference type="ARBA" id="ARBA00020902"/>
    </source>
</evidence>
<dbReference type="GO" id="GO:0016020">
    <property type="term" value="C:membrane"/>
    <property type="evidence" value="ECO:0007669"/>
    <property type="project" value="GOC"/>
</dbReference>
<comment type="similarity">
    <text evidence="2 11">Belongs to the LpxB family.</text>
</comment>
<dbReference type="PANTHER" id="PTHR30372">
    <property type="entry name" value="LIPID-A-DISACCHARIDE SYNTHASE"/>
    <property type="match status" value="1"/>
</dbReference>
<dbReference type="SUPFAM" id="SSF53756">
    <property type="entry name" value="UDP-Glycosyltransferase/glycogen phosphorylase"/>
    <property type="match status" value="1"/>
</dbReference>
<keyword evidence="8 11" id="KW-0808">Transferase</keyword>
<dbReference type="RefSeq" id="WP_126826052.1">
    <property type="nucleotide sequence ID" value="NZ_PIQG01000001.1"/>
</dbReference>
<comment type="function">
    <text evidence="1 11">Condensation of UDP-2,3-diacylglucosamine and 2,3-diacylglucosamine-1-phosphate to form lipid A disaccharide, a precursor of lipid A, a phosphorylated glycolipid that anchors the lipopolysaccharide to the outer membrane of the cell.</text>
</comment>
<keyword evidence="13" id="KW-1185">Reference proteome</keyword>
<dbReference type="GO" id="GO:0005543">
    <property type="term" value="F:phospholipid binding"/>
    <property type="evidence" value="ECO:0007669"/>
    <property type="project" value="TreeGrafter"/>
</dbReference>
<accession>A0A432ZNP6</accession>
<evidence type="ECO:0000256" key="6">
    <source>
        <dbReference type="ARBA" id="ARBA00022556"/>
    </source>
</evidence>
<keyword evidence="9 11" id="KW-0443">Lipid metabolism</keyword>
<dbReference type="InterPro" id="IPR003835">
    <property type="entry name" value="Glyco_trans_19"/>
</dbReference>
<organism evidence="12 13">
    <name type="scientific">Pseudidiomarina taiwanensis</name>
    <dbReference type="NCBI Taxonomy" id="337250"/>
    <lineage>
        <taxon>Bacteria</taxon>
        <taxon>Pseudomonadati</taxon>
        <taxon>Pseudomonadota</taxon>
        <taxon>Gammaproteobacteria</taxon>
        <taxon>Alteromonadales</taxon>
        <taxon>Idiomarinaceae</taxon>
        <taxon>Pseudidiomarina</taxon>
    </lineage>
</organism>
<dbReference type="Proteomes" id="UP000288279">
    <property type="component" value="Unassembled WGS sequence"/>
</dbReference>
<keyword evidence="5 11" id="KW-0444">Lipid biosynthesis</keyword>
<keyword evidence="6 11" id="KW-0441">Lipid A biosynthesis</keyword>
<dbReference type="HAMAP" id="MF_00392">
    <property type="entry name" value="LpxB"/>
    <property type="match status" value="1"/>
</dbReference>
<evidence type="ECO:0000313" key="12">
    <source>
        <dbReference type="EMBL" id="RUO79481.1"/>
    </source>
</evidence>
<reference evidence="12 13" key="1">
    <citation type="journal article" date="2011" name="Front. Microbiol.">
        <title>Genomic signatures of strain selection and enhancement in Bacillus atrophaeus var. globigii, a historical biowarfare simulant.</title>
        <authorList>
            <person name="Gibbons H.S."/>
            <person name="Broomall S.M."/>
            <person name="McNew L.A."/>
            <person name="Daligault H."/>
            <person name="Chapman C."/>
            <person name="Bruce D."/>
            <person name="Karavis M."/>
            <person name="Krepps M."/>
            <person name="McGregor P.A."/>
            <person name="Hong C."/>
            <person name="Park K.H."/>
            <person name="Akmal A."/>
            <person name="Feldman A."/>
            <person name="Lin J.S."/>
            <person name="Chang W.E."/>
            <person name="Higgs B.W."/>
            <person name="Demirev P."/>
            <person name="Lindquist J."/>
            <person name="Liem A."/>
            <person name="Fochler E."/>
            <person name="Read T.D."/>
            <person name="Tapia R."/>
            <person name="Johnson S."/>
            <person name="Bishop-Lilly K.A."/>
            <person name="Detter C."/>
            <person name="Han C."/>
            <person name="Sozhamannan S."/>
            <person name="Rosenzweig C.N."/>
            <person name="Skowronski E.W."/>
        </authorList>
    </citation>
    <scope>NUCLEOTIDE SEQUENCE [LARGE SCALE GENOMIC DNA]</scope>
    <source>
        <strain evidence="12 13">PIT1</strain>
    </source>
</reference>
<comment type="caution">
    <text evidence="12">The sequence shown here is derived from an EMBL/GenBank/DDBJ whole genome shotgun (WGS) entry which is preliminary data.</text>
</comment>
<comment type="catalytic activity">
    <reaction evidence="10 11">
        <text>a lipid X + a UDP-2-N,3-O-bis[(3R)-3-hydroxyacyl]-alpha-D-glucosamine = a lipid A disaccharide + UDP + H(+)</text>
        <dbReference type="Rhea" id="RHEA:67828"/>
        <dbReference type="ChEBI" id="CHEBI:15378"/>
        <dbReference type="ChEBI" id="CHEBI:58223"/>
        <dbReference type="ChEBI" id="CHEBI:137748"/>
        <dbReference type="ChEBI" id="CHEBI:176338"/>
        <dbReference type="ChEBI" id="CHEBI:176343"/>
        <dbReference type="EC" id="2.4.1.182"/>
    </reaction>
</comment>
<evidence type="ECO:0000256" key="2">
    <source>
        <dbReference type="ARBA" id="ARBA00007868"/>
    </source>
</evidence>
<dbReference type="NCBIfam" id="TIGR00215">
    <property type="entry name" value="lpxB"/>
    <property type="match status" value="1"/>
</dbReference>
<evidence type="ECO:0000256" key="3">
    <source>
        <dbReference type="ARBA" id="ARBA00012687"/>
    </source>
</evidence>
<dbReference type="UniPathway" id="UPA00973"/>